<feature type="region of interest" description="Disordered" evidence="2">
    <location>
        <begin position="194"/>
        <end position="235"/>
    </location>
</feature>
<evidence type="ECO:0000256" key="1">
    <source>
        <dbReference type="PROSITE-ProRule" id="PRU00042"/>
    </source>
</evidence>
<organism evidence="4">
    <name type="scientific">Chromera velia CCMP2878</name>
    <dbReference type="NCBI Taxonomy" id="1169474"/>
    <lineage>
        <taxon>Eukaryota</taxon>
        <taxon>Sar</taxon>
        <taxon>Alveolata</taxon>
        <taxon>Colpodellida</taxon>
        <taxon>Chromeraceae</taxon>
        <taxon>Chromera</taxon>
    </lineage>
</organism>
<evidence type="ECO:0000256" key="2">
    <source>
        <dbReference type="SAM" id="MobiDB-lite"/>
    </source>
</evidence>
<feature type="compositionally biased region" description="Basic and acidic residues" evidence="2">
    <location>
        <begin position="922"/>
        <end position="934"/>
    </location>
</feature>
<dbReference type="EMBL" id="CDMZ01001036">
    <property type="protein sequence ID" value="CEM26052.1"/>
    <property type="molecule type" value="Genomic_DNA"/>
</dbReference>
<dbReference type="InterPro" id="IPR000225">
    <property type="entry name" value="Armadillo"/>
</dbReference>
<dbReference type="AlphaFoldDB" id="A0A0G4GB43"/>
<feature type="region of interest" description="Disordered" evidence="2">
    <location>
        <begin position="909"/>
        <end position="945"/>
    </location>
</feature>
<dbReference type="SMART" id="SM00185">
    <property type="entry name" value="ARM"/>
    <property type="match status" value="5"/>
</dbReference>
<feature type="region of interest" description="Disordered" evidence="2">
    <location>
        <begin position="256"/>
        <end position="307"/>
    </location>
</feature>
<dbReference type="GO" id="GO:0008270">
    <property type="term" value="F:zinc ion binding"/>
    <property type="evidence" value="ECO:0007669"/>
    <property type="project" value="UniProtKB-KW"/>
</dbReference>
<keyword evidence="1" id="KW-0863">Zinc-finger</keyword>
<evidence type="ECO:0000313" key="4">
    <source>
        <dbReference type="EMBL" id="CEM26052.1"/>
    </source>
</evidence>
<feature type="compositionally biased region" description="Polar residues" evidence="2">
    <location>
        <begin position="65"/>
        <end position="81"/>
    </location>
</feature>
<sequence length="1053" mass="110340">MQYGLNPRSRVGTPMVVPVPPPSNSLQGEKPRTARSHGLGGRTVITERTTLNSASGSRPKPPKAPTTTDMIANTNTNGSSTPFPPPPSNQEALESSPVASSSWSEGIRKQVAALQTLAQHMQSEPGSPGIGTQERAGEGAVETPESVLASIASAPSVVQRVCESLRNNKKAGKAVDELASSLLVAVVGLLAGSGAGSGGGAGGAEGASPERPRKGRPPRAPESQARIPSAPWGNSTDSKWALRLCKTALRLHASLAVSPEEKPGEVGSSSSSSSSASSSSAATSPKSPETPTKTGSGSVSAGLAARTKSQEALVKVSKLLFRLSKAEKHDELFRTVGLLDAVCDVLKGGTLPASRTSIEGGKGKPGSSPTDAQGQKPVQHAGAGAGAGSVKTNGLPGARVMAEQQGEAFLFLTAFLKNSSLNSDNATLLGDIGAIGILSELLGSDGLVGSSAEAQVLIQVVAALRNLAVSSRVHSQVVRAEAIPALARLLRVFPKADELTLNISRLLAKLSLSDECLIAMAESPPTLLQICNTLDVNVKKPAVVVRLTFLLGNLCAKFDKARVFFFFECEGAALLPRILEEYLQRDRTLAIAHAQAAVAKGETNEKTKSDSSSETEEVLIKSVRLLANAAINTTVGTMTAATSTMVLPLLDLLGAKRISSSEELVLNTVAAVTNLLYFDSPSNLLLVQQTKKTLCKLLHLLLTDPSNPECLMETVRAMGNLSRHRDVRLQMRDTGTDALVVALLDHSYRDLVYYATGALVNLSADRDCAPSLLSDACSGGVAERLSELLIDAGRGNDWSLVGLVAKVITNLAIDTSLVWLPGDLASLHGALLKVAEMIAEGGQERQKQKQTADDAESLSELNSLLLRLHDTLPPPRFVCPSPDCSEIFTTDRLLLTHLKDKHADLLRTLTSSGSPCSISSVEDEKERDTEDHHVHPPAGRTTLLEKLNGPEDEEAEGGDADQLETTAEGTRGLGLSSEWFGETDTEGSRGSRGGSPQKKTDRRRSAGGKSPDVDADGVQTLLPFGEEALSKDAITSAGEGDLSKRCVGAEGVL</sequence>
<name>A0A0G4GB43_9ALVE</name>
<dbReference type="InterPro" id="IPR011989">
    <property type="entry name" value="ARM-like"/>
</dbReference>
<feature type="region of interest" description="Disordered" evidence="2">
    <location>
        <begin position="1"/>
        <end position="144"/>
    </location>
</feature>
<feature type="domain" description="C2H2-type" evidence="3">
    <location>
        <begin position="877"/>
        <end position="903"/>
    </location>
</feature>
<dbReference type="VEuPathDB" id="CryptoDB:Cvel_21028"/>
<feature type="compositionally biased region" description="Polar residues" evidence="2">
    <location>
        <begin position="909"/>
        <end position="920"/>
    </location>
</feature>
<feature type="region of interest" description="Disordered" evidence="2">
    <location>
        <begin position="969"/>
        <end position="1018"/>
    </location>
</feature>
<keyword evidence="1" id="KW-0862">Zinc</keyword>
<feature type="compositionally biased region" description="Low complexity" evidence="2">
    <location>
        <begin position="95"/>
        <end position="104"/>
    </location>
</feature>
<keyword evidence="1" id="KW-0479">Metal-binding</keyword>
<gene>
    <name evidence="4" type="ORF">Cvel_21028</name>
</gene>
<accession>A0A0G4GB43</accession>
<dbReference type="PROSITE" id="PS50157">
    <property type="entry name" value="ZINC_FINGER_C2H2_2"/>
    <property type="match status" value="1"/>
</dbReference>
<dbReference type="InterPro" id="IPR016024">
    <property type="entry name" value="ARM-type_fold"/>
</dbReference>
<feature type="compositionally biased region" description="Low complexity" evidence="2">
    <location>
        <begin position="265"/>
        <end position="296"/>
    </location>
</feature>
<dbReference type="PANTHER" id="PTHR21356">
    <property type="entry name" value="ARMADILLO REPEAT CONTAINING 2"/>
    <property type="match status" value="1"/>
</dbReference>
<feature type="compositionally biased region" description="Gly residues" evidence="2">
    <location>
        <begin position="194"/>
        <end position="205"/>
    </location>
</feature>
<feature type="region of interest" description="Disordered" evidence="2">
    <location>
        <begin position="353"/>
        <end position="389"/>
    </location>
</feature>
<feature type="compositionally biased region" description="Polar residues" evidence="2">
    <location>
        <begin position="116"/>
        <end position="125"/>
    </location>
</feature>
<dbReference type="SUPFAM" id="SSF48371">
    <property type="entry name" value="ARM repeat"/>
    <property type="match status" value="1"/>
</dbReference>
<reference evidence="4" key="1">
    <citation type="submission" date="2014-11" db="EMBL/GenBank/DDBJ databases">
        <authorList>
            <person name="Otto D Thomas"/>
            <person name="Naeem Raeece"/>
        </authorList>
    </citation>
    <scope>NUCLEOTIDE SEQUENCE</scope>
</reference>
<dbReference type="InterPro" id="IPR013087">
    <property type="entry name" value="Znf_C2H2_type"/>
</dbReference>
<protein>
    <recommendedName>
        <fullName evidence="3">C2H2-type domain-containing protein</fullName>
    </recommendedName>
</protein>
<dbReference type="PANTHER" id="PTHR21356:SF1">
    <property type="entry name" value="ARMADILLO REPEAT-CONTAINING PROTEIN 2"/>
    <property type="match status" value="1"/>
</dbReference>
<dbReference type="Gene3D" id="1.25.10.10">
    <property type="entry name" value="Leucine-rich Repeat Variant"/>
    <property type="match status" value="2"/>
</dbReference>
<dbReference type="InterPro" id="IPR038905">
    <property type="entry name" value="ARMC2"/>
</dbReference>
<evidence type="ECO:0000259" key="3">
    <source>
        <dbReference type="PROSITE" id="PS50157"/>
    </source>
</evidence>
<proteinExistence type="predicted"/>
<dbReference type="GO" id="GO:0044782">
    <property type="term" value="P:cilium organization"/>
    <property type="evidence" value="ECO:0007669"/>
    <property type="project" value="TreeGrafter"/>
</dbReference>
<dbReference type="PROSITE" id="PS00028">
    <property type="entry name" value="ZINC_FINGER_C2H2_1"/>
    <property type="match status" value="1"/>
</dbReference>
<feature type="compositionally biased region" description="Polar residues" evidence="2">
    <location>
        <begin position="46"/>
        <end position="56"/>
    </location>
</feature>